<name>A0A6B2G2M0_MYXSQ</name>
<dbReference type="InterPro" id="IPR050846">
    <property type="entry name" value="TLCD"/>
</dbReference>
<comment type="subcellular location">
    <subcellularLocation>
        <location evidence="1">Membrane</location>
        <topology evidence="1">Multi-pass membrane protein</topology>
    </subcellularLocation>
</comment>
<dbReference type="AlphaFoldDB" id="A0A6B2G2M0"/>
<evidence type="ECO:0000256" key="6">
    <source>
        <dbReference type="SAM" id="Phobius"/>
    </source>
</evidence>
<dbReference type="GO" id="GO:0055091">
    <property type="term" value="P:phospholipid homeostasis"/>
    <property type="evidence" value="ECO:0007669"/>
    <property type="project" value="TreeGrafter"/>
</dbReference>
<dbReference type="GO" id="GO:0005886">
    <property type="term" value="C:plasma membrane"/>
    <property type="evidence" value="ECO:0007669"/>
    <property type="project" value="TreeGrafter"/>
</dbReference>
<accession>A0A6B2G2M0</accession>
<feature type="transmembrane region" description="Helical" evidence="6">
    <location>
        <begin position="59"/>
        <end position="79"/>
    </location>
</feature>
<evidence type="ECO:0000256" key="5">
    <source>
        <dbReference type="PROSITE-ProRule" id="PRU00205"/>
    </source>
</evidence>
<keyword evidence="3 6" id="KW-1133">Transmembrane helix</keyword>
<keyword evidence="2 5" id="KW-0812">Transmembrane</keyword>
<evidence type="ECO:0000256" key="1">
    <source>
        <dbReference type="ARBA" id="ARBA00004141"/>
    </source>
</evidence>
<organism evidence="8">
    <name type="scientific">Myxobolus squamalis</name>
    <name type="common">Myxosporean</name>
    <dbReference type="NCBI Taxonomy" id="59785"/>
    <lineage>
        <taxon>Eukaryota</taxon>
        <taxon>Metazoa</taxon>
        <taxon>Cnidaria</taxon>
        <taxon>Myxozoa</taxon>
        <taxon>Myxosporea</taxon>
        <taxon>Bivalvulida</taxon>
        <taxon>Platysporina</taxon>
        <taxon>Myxobolidae</taxon>
        <taxon>Myxobolus</taxon>
    </lineage>
</organism>
<dbReference type="GO" id="GO:0097035">
    <property type="term" value="P:regulation of membrane lipid distribution"/>
    <property type="evidence" value="ECO:0007669"/>
    <property type="project" value="TreeGrafter"/>
</dbReference>
<dbReference type="GO" id="GO:0071709">
    <property type="term" value="P:membrane assembly"/>
    <property type="evidence" value="ECO:0007669"/>
    <property type="project" value="TreeGrafter"/>
</dbReference>
<feature type="transmembrane region" description="Helical" evidence="6">
    <location>
        <begin position="133"/>
        <end position="154"/>
    </location>
</feature>
<evidence type="ECO:0000256" key="2">
    <source>
        <dbReference type="ARBA" id="ARBA00022692"/>
    </source>
</evidence>
<sequence>MIFFKNNFMYHTLSISTGYFIADTYDHLTLEKIIQNWEILLHHATVLTTFSISLIHKKYLGFAMFSLLIEINTVFLHVYRIMKILGNSPKSMPYRMNLCFIDATFIPVRTFIPIYMIYFVYQSRALIPFSHFFVSTFGTLIMLIINFFLLMRVIKINYPEYYGKDEKLI</sequence>
<dbReference type="InterPro" id="IPR006634">
    <property type="entry name" value="TLC-dom"/>
</dbReference>
<feature type="domain" description="TLC" evidence="7">
    <location>
        <begin position="1"/>
        <end position="161"/>
    </location>
</feature>
<reference evidence="8" key="1">
    <citation type="submission" date="2018-11" db="EMBL/GenBank/DDBJ databases">
        <title>Myxobolus squamalis genome and transcriptome.</title>
        <authorList>
            <person name="Yahalomi D."/>
            <person name="Atkinson S.D."/>
            <person name="Neuhof M."/>
            <person name="Chang E.S."/>
            <person name="Philippe H."/>
            <person name="Cartwright P."/>
            <person name="Bartholomew J.L."/>
            <person name="Huchon D."/>
        </authorList>
    </citation>
    <scope>NUCLEOTIDE SEQUENCE</scope>
    <source>
        <strain evidence="8">71B08</strain>
        <tissue evidence="8">Whole</tissue>
    </source>
</reference>
<dbReference type="PANTHER" id="PTHR13439">
    <property type="entry name" value="CT120 PROTEIN"/>
    <property type="match status" value="1"/>
</dbReference>
<evidence type="ECO:0000259" key="7">
    <source>
        <dbReference type="PROSITE" id="PS50922"/>
    </source>
</evidence>
<dbReference type="Pfam" id="PF03798">
    <property type="entry name" value="TRAM_LAG1_CLN8"/>
    <property type="match status" value="1"/>
</dbReference>
<feature type="transmembrane region" description="Helical" evidence="6">
    <location>
        <begin position="100"/>
        <end position="121"/>
    </location>
</feature>
<dbReference type="PROSITE" id="PS50922">
    <property type="entry name" value="TLC"/>
    <property type="match status" value="1"/>
</dbReference>
<protein>
    <submittedName>
        <fullName evidence="8">TLC domain-containing protein 2 (Trinotate prediction)</fullName>
    </submittedName>
</protein>
<keyword evidence="4 5" id="KW-0472">Membrane</keyword>
<evidence type="ECO:0000256" key="3">
    <source>
        <dbReference type="ARBA" id="ARBA00022989"/>
    </source>
</evidence>
<dbReference type="PANTHER" id="PTHR13439:SF4">
    <property type="entry name" value="TLC DOMAIN-CONTAINING PROTEIN"/>
    <property type="match status" value="1"/>
</dbReference>
<evidence type="ECO:0000313" key="8">
    <source>
        <dbReference type="EMBL" id="NDJ98208.1"/>
    </source>
</evidence>
<evidence type="ECO:0000256" key="4">
    <source>
        <dbReference type="ARBA" id="ARBA00023136"/>
    </source>
</evidence>
<dbReference type="EMBL" id="GHBR01004700">
    <property type="protein sequence ID" value="NDJ98208.1"/>
    <property type="molecule type" value="Transcribed_RNA"/>
</dbReference>
<dbReference type="GO" id="GO:0007009">
    <property type="term" value="P:plasma membrane organization"/>
    <property type="evidence" value="ECO:0007669"/>
    <property type="project" value="TreeGrafter"/>
</dbReference>
<proteinExistence type="predicted"/>